<evidence type="ECO:0000259" key="1">
    <source>
        <dbReference type="Pfam" id="PF10106"/>
    </source>
</evidence>
<dbReference type="AlphaFoldDB" id="A0A3A8EAD9"/>
<feature type="non-terminal residue" evidence="2">
    <location>
        <position position="1"/>
    </location>
</feature>
<evidence type="ECO:0000313" key="2">
    <source>
        <dbReference type="EMBL" id="RKG31169.1"/>
    </source>
</evidence>
<dbReference type="Pfam" id="PF10106">
    <property type="entry name" value="DUF2345"/>
    <property type="match status" value="1"/>
</dbReference>
<protein>
    <submittedName>
        <fullName evidence="2">DUF2345 domain-containing protein</fullName>
    </submittedName>
</protein>
<accession>A0A3A8EAD9</accession>
<name>A0A3A8EAD9_9GAMM</name>
<organism evidence="2 3">
    <name type="scientific">Acinetobacter rongchengensis</name>
    <dbReference type="NCBI Taxonomy" id="2419601"/>
    <lineage>
        <taxon>Bacteria</taxon>
        <taxon>Pseudomonadati</taxon>
        <taxon>Pseudomonadota</taxon>
        <taxon>Gammaproteobacteria</taxon>
        <taxon>Moraxellales</taxon>
        <taxon>Moraxellaceae</taxon>
        <taxon>Acinetobacter</taxon>
    </lineage>
</organism>
<keyword evidence="3" id="KW-1185">Reference proteome</keyword>
<reference evidence="2 3" key="1">
    <citation type="submission" date="2018-09" db="EMBL/GenBank/DDBJ databases">
        <title>The draft genome of Acinetobacter spp. strains.</title>
        <authorList>
            <person name="Qin J."/>
            <person name="Feng Y."/>
            <person name="Zong Z."/>
        </authorList>
    </citation>
    <scope>NUCLEOTIDE SEQUENCE [LARGE SCALE GENOMIC DNA]</scope>
    <source>
        <strain evidence="2 3">WCHAc060115</strain>
    </source>
</reference>
<comment type="caution">
    <text evidence="2">The sequence shown here is derived from an EMBL/GenBank/DDBJ whole genome shotgun (WGS) entry which is preliminary data.</text>
</comment>
<dbReference type="OrthoDB" id="6713277at2"/>
<evidence type="ECO:0000313" key="3">
    <source>
        <dbReference type="Proteomes" id="UP000280405"/>
    </source>
</evidence>
<dbReference type="InterPro" id="IPR018769">
    <property type="entry name" value="VgrG2_DUF2345"/>
</dbReference>
<dbReference type="RefSeq" id="WP_147395814.1">
    <property type="nucleotide sequence ID" value="NZ_RAXT01000112.1"/>
</dbReference>
<feature type="domain" description="DUF2345" evidence="1">
    <location>
        <begin position="5"/>
        <end position="149"/>
    </location>
</feature>
<sequence>EQIEHKIAKFNKALLLLNSPDGIGLSTQSDIHLSANGQMNHYAGDSINVSTQNNYIVHALNKMSMFAIQDVKWVAAQGKFSIHVQSNGMEILAQEKIQISSVDGQIVITAPNGISIKSRNSEIKLDDAGIGLITSHVLEHRSGQHVFKTGAKVESHVPVLPQYNNQNWIGLELLNTLREPYADVKYKIHFENNQIIEGKLVSDGKAHHDNVPQKAIKIEYEFNPEDEPWPDYEELFQAIEKNIK</sequence>
<dbReference type="Proteomes" id="UP000280405">
    <property type="component" value="Unassembled WGS sequence"/>
</dbReference>
<proteinExistence type="predicted"/>
<dbReference type="EMBL" id="RAXT01000112">
    <property type="protein sequence ID" value="RKG31169.1"/>
    <property type="molecule type" value="Genomic_DNA"/>
</dbReference>
<gene>
    <name evidence="2" type="ORF">D7V20_18765</name>
</gene>